<dbReference type="InterPro" id="IPR052513">
    <property type="entry name" value="Thioester_dehydratase-like"/>
</dbReference>
<evidence type="ECO:0000313" key="3">
    <source>
        <dbReference type="Proteomes" id="UP000515512"/>
    </source>
</evidence>
<name>A0A7D6V8D6_9NOCA</name>
<dbReference type="InterPro" id="IPR002878">
    <property type="entry name" value="ChsH2_C"/>
</dbReference>
<evidence type="ECO:0000259" key="1">
    <source>
        <dbReference type="Pfam" id="PF01796"/>
    </source>
</evidence>
<protein>
    <submittedName>
        <fullName evidence="2">OB-fold domain-containing protein</fullName>
    </submittedName>
</protein>
<dbReference type="PANTHER" id="PTHR34075">
    <property type="entry name" value="BLR3430 PROTEIN"/>
    <property type="match status" value="1"/>
</dbReference>
<organism evidence="2 3">
    <name type="scientific">Nocardia huaxiensis</name>
    <dbReference type="NCBI Taxonomy" id="2755382"/>
    <lineage>
        <taxon>Bacteria</taxon>
        <taxon>Bacillati</taxon>
        <taxon>Actinomycetota</taxon>
        <taxon>Actinomycetes</taxon>
        <taxon>Mycobacteriales</taxon>
        <taxon>Nocardiaceae</taxon>
        <taxon>Nocardia</taxon>
    </lineage>
</organism>
<dbReference type="InterPro" id="IPR012340">
    <property type="entry name" value="NA-bd_OB-fold"/>
</dbReference>
<dbReference type="RefSeq" id="WP_181580037.1">
    <property type="nucleotide sequence ID" value="NZ_CP059399.1"/>
</dbReference>
<dbReference type="AlphaFoldDB" id="A0A7D6V8D6"/>
<gene>
    <name evidence="2" type="ORF">H0264_26340</name>
</gene>
<dbReference type="EMBL" id="CP059399">
    <property type="protein sequence ID" value="QLY28831.1"/>
    <property type="molecule type" value="Genomic_DNA"/>
</dbReference>
<sequence length="142" mass="15122">MTTQISGPPVVRDERSAEFFDASAADRLLIRKCSDCGHPLGLESRTCACGSSNLEWHNASGSGELISWSVVHHPPHPAFADQVPFPVGLIELAEGPWLNARIVGIEPDRLHAGLSLTVAFVHPAEGDSYPVFAPASSSPKEA</sequence>
<accession>A0A7D6V8D6</accession>
<dbReference type="PANTHER" id="PTHR34075:SF5">
    <property type="entry name" value="BLR3430 PROTEIN"/>
    <property type="match status" value="1"/>
</dbReference>
<evidence type="ECO:0000313" key="2">
    <source>
        <dbReference type="EMBL" id="QLY28831.1"/>
    </source>
</evidence>
<feature type="domain" description="ChsH2 C-terminal OB-fold" evidence="1">
    <location>
        <begin position="56"/>
        <end position="120"/>
    </location>
</feature>
<proteinExistence type="predicted"/>
<dbReference type="SUPFAM" id="SSF50249">
    <property type="entry name" value="Nucleic acid-binding proteins"/>
    <property type="match status" value="1"/>
</dbReference>
<dbReference type="Pfam" id="PF01796">
    <property type="entry name" value="OB_ChsH2_C"/>
    <property type="match status" value="1"/>
</dbReference>
<reference evidence="2 3" key="1">
    <citation type="submission" date="2020-07" db="EMBL/GenBank/DDBJ databases">
        <authorList>
            <person name="Zhuang K."/>
            <person name="Ran Y."/>
        </authorList>
    </citation>
    <scope>NUCLEOTIDE SEQUENCE [LARGE SCALE GENOMIC DNA]</scope>
    <source>
        <strain evidence="2 3">WCH-YHL-001</strain>
    </source>
</reference>
<dbReference type="KEGG" id="nhu:H0264_26340"/>
<keyword evidence="3" id="KW-1185">Reference proteome</keyword>
<dbReference type="Proteomes" id="UP000515512">
    <property type="component" value="Chromosome"/>
</dbReference>